<keyword evidence="1" id="KW-0472">Membrane</keyword>
<reference evidence="2" key="1">
    <citation type="submission" date="2022-07" db="EMBL/GenBank/DDBJ databases">
        <title>Chromosomal assemblies of T. orientalis with long-read sequencing.</title>
        <authorList>
            <person name="Yam J."/>
            <person name="Bogema D.R."/>
            <person name="Micallef M.L."/>
            <person name="Djordjevic S."/>
            <person name="Jenkins C."/>
        </authorList>
    </citation>
    <scope>NUCLEOTIDE SEQUENCE</scope>
    <source>
        <strain evidence="2">Fish Creek</strain>
    </source>
</reference>
<keyword evidence="1" id="KW-1133">Transmembrane helix</keyword>
<evidence type="ECO:0000256" key="1">
    <source>
        <dbReference type="SAM" id="Phobius"/>
    </source>
</evidence>
<dbReference type="Proteomes" id="UP000244803">
    <property type="component" value="Apicoplast Pltd"/>
</dbReference>
<keyword evidence="1" id="KW-0812">Transmembrane</keyword>
<organism evidence="2 3">
    <name type="scientific">Theileria orientalis</name>
    <dbReference type="NCBI Taxonomy" id="68886"/>
    <lineage>
        <taxon>Eukaryota</taxon>
        <taxon>Sar</taxon>
        <taxon>Alveolata</taxon>
        <taxon>Apicomplexa</taxon>
        <taxon>Aconoidasida</taxon>
        <taxon>Piroplasmida</taxon>
        <taxon>Theileriidae</taxon>
        <taxon>Theileria</taxon>
    </lineage>
</organism>
<gene>
    <name evidence="2" type="ORF">MACJ_004163</name>
</gene>
<protein>
    <submittedName>
        <fullName evidence="2">Uncharacterized protein</fullName>
    </submittedName>
</protein>
<evidence type="ECO:0000313" key="2">
    <source>
        <dbReference type="EMBL" id="UVC53086.1"/>
    </source>
</evidence>
<feature type="transmembrane region" description="Helical" evidence="1">
    <location>
        <begin position="6"/>
        <end position="24"/>
    </location>
</feature>
<evidence type="ECO:0000313" key="3">
    <source>
        <dbReference type="Proteomes" id="UP000244803"/>
    </source>
</evidence>
<accession>A0A976XJS6</accession>
<keyword evidence="2" id="KW-0934">Plastid</keyword>
<name>A0A976XJS6_THEOR</name>
<keyword evidence="2" id="KW-0933">Apicoplast</keyword>
<dbReference type="AlphaFoldDB" id="A0A976XJS6"/>
<proteinExistence type="predicted"/>
<geneLocation type="apicoplast" evidence="2"/>
<dbReference type="EMBL" id="CP102586">
    <property type="protein sequence ID" value="UVC53086.1"/>
    <property type="molecule type" value="Genomic_DNA"/>
</dbReference>
<sequence length="29" mass="3472">MNNYGLIIKTIFVFLIYITTVRKIQLDIK</sequence>